<evidence type="ECO:0000256" key="7">
    <source>
        <dbReference type="ARBA" id="ARBA00023136"/>
    </source>
</evidence>
<organism evidence="9 10">
    <name type="scientific">Bosea vaviloviae</name>
    <dbReference type="NCBI Taxonomy" id="1526658"/>
    <lineage>
        <taxon>Bacteria</taxon>
        <taxon>Pseudomonadati</taxon>
        <taxon>Pseudomonadota</taxon>
        <taxon>Alphaproteobacteria</taxon>
        <taxon>Hyphomicrobiales</taxon>
        <taxon>Boseaceae</taxon>
        <taxon>Bosea</taxon>
    </lineage>
</organism>
<evidence type="ECO:0000256" key="4">
    <source>
        <dbReference type="ARBA" id="ARBA00022475"/>
    </source>
</evidence>
<feature type="domain" description="ABC transporter" evidence="8">
    <location>
        <begin position="288"/>
        <end position="526"/>
    </location>
</feature>
<evidence type="ECO:0000313" key="10">
    <source>
        <dbReference type="Proteomes" id="UP000037822"/>
    </source>
</evidence>
<evidence type="ECO:0000256" key="5">
    <source>
        <dbReference type="ARBA" id="ARBA00022741"/>
    </source>
</evidence>
<accession>A0A0N1FJ49</accession>
<reference evidence="9 10" key="1">
    <citation type="submission" date="2015-07" db="EMBL/GenBank/DDBJ databases">
        <title>Whole genome sequencing of Bosea vaviloviae isolated from cave pool.</title>
        <authorList>
            <person name="Tan N.E.H."/>
            <person name="Lee Y.P."/>
            <person name="Gan H.M."/>
            <person name="Barton H."/>
            <person name="Savka M.A."/>
        </authorList>
    </citation>
    <scope>NUCLEOTIDE SEQUENCE [LARGE SCALE GENOMIC DNA]</scope>
    <source>
        <strain evidence="9 10">SD260</strain>
    </source>
</reference>
<dbReference type="GO" id="GO:0055085">
    <property type="term" value="P:transmembrane transport"/>
    <property type="evidence" value="ECO:0007669"/>
    <property type="project" value="UniProtKB-ARBA"/>
</dbReference>
<evidence type="ECO:0000256" key="3">
    <source>
        <dbReference type="ARBA" id="ARBA00022448"/>
    </source>
</evidence>
<dbReference type="GO" id="GO:0016887">
    <property type="term" value="F:ATP hydrolysis activity"/>
    <property type="evidence" value="ECO:0007669"/>
    <property type="project" value="InterPro"/>
</dbReference>
<dbReference type="Pfam" id="PF00005">
    <property type="entry name" value="ABC_tran"/>
    <property type="match status" value="2"/>
</dbReference>
<protein>
    <submittedName>
        <fullName evidence="9">Microcin ABC transporter ATP-binding protein</fullName>
    </submittedName>
</protein>
<keyword evidence="6 9" id="KW-0067">ATP-binding</keyword>
<dbReference type="PATRIC" id="fig|1526658.3.peg.2066"/>
<comment type="caution">
    <text evidence="9">The sequence shown here is derived from an EMBL/GenBank/DDBJ whole genome shotgun (WGS) entry which is preliminary data.</text>
</comment>
<comment type="similarity">
    <text evidence="2">Belongs to the ABC transporter superfamily.</text>
</comment>
<dbReference type="InterPro" id="IPR003593">
    <property type="entry name" value="AAA+_ATPase"/>
</dbReference>
<name>A0A0N1FJ49_9HYPH</name>
<dbReference type="CDD" id="cd03257">
    <property type="entry name" value="ABC_NikE_OppD_transporters"/>
    <property type="match status" value="2"/>
</dbReference>
<dbReference type="RefSeq" id="WP_054208331.1">
    <property type="nucleotide sequence ID" value="NZ_LGSZ01000028.1"/>
</dbReference>
<evidence type="ECO:0000313" key="9">
    <source>
        <dbReference type="EMBL" id="KPH81500.1"/>
    </source>
</evidence>
<dbReference type="Pfam" id="PF08352">
    <property type="entry name" value="oligo_HPY"/>
    <property type="match status" value="2"/>
</dbReference>
<dbReference type="Proteomes" id="UP000037822">
    <property type="component" value="Unassembled WGS sequence"/>
</dbReference>
<dbReference type="InterPro" id="IPR013563">
    <property type="entry name" value="Oligopep_ABC_C"/>
</dbReference>
<feature type="domain" description="ABC transporter" evidence="8">
    <location>
        <begin position="9"/>
        <end position="259"/>
    </location>
</feature>
<keyword evidence="3" id="KW-0813">Transport</keyword>
<dbReference type="GO" id="GO:0005886">
    <property type="term" value="C:plasma membrane"/>
    <property type="evidence" value="ECO:0007669"/>
    <property type="project" value="UniProtKB-SubCell"/>
</dbReference>
<dbReference type="GO" id="GO:0015833">
    <property type="term" value="P:peptide transport"/>
    <property type="evidence" value="ECO:0007669"/>
    <property type="project" value="InterPro"/>
</dbReference>
<evidence type="ECO:0000256" key="2">
    <source>
        <dbReference type="ARBA" id="ARBA00005417"/>
    </source>
</evidence>
<dbReference type="NCBIfam" id="NF007739">
    <property type="entry name" value="PRK10419.1"/>
    <property type="match status" value="2"/>
</dbReference>
<keyword evidence="7" id="KW-0472">Membrane</keyword>
<evidence type="ECO:0000256" key="1">
    <source>
        <dbReference type="ARBA" id="ARBA00004417"/>
    </source>
</evidence>
<keyword evidence="5" id="KW-0547">Nucleotide-binding</keyword>
<dbReference type="AlphaFoldDB" id="A0A0N1FJ49"/>
<proteinExistence type="inferred from homology"/>
<keyword evidence="4" id="KW-1003">Cell membrane</keyword>
<keyword evidence="10" id="KW-1185">Reference proteome</keyword>
<comment type="subcellular location">
    <subcellularLocation>
        <location evidence="1">Cell inner membrane</location>
        <topology evidence="1">Peripheral membrane protein</topology>
    </subcellularLocation>
</comment>
<sequence length="546" mass="58687">MSNAQTPVLEITGLSIALPGGGDRARAVDDVSISVDAGEIVCVVGESGSGKSVTAFSVMGLLAKVLKPIAGAIRLEGEDLLTASPQRLRALRGDRMAMIFQEPMTALNPVLTIGDQIEEVLRIHTDLGPAERRAQVLAMLESMRLPEPERMHASYPHQISGGQRQRVMIAAALILDPALLIADEPTTALDVTTQAQILRLIKDMQSRRGTGVLFITHDFGVVAEIADRVVVMEKGRVVEQGPAADILTRPQHPYTQMLIAAVPSLKPAQRKPVLGPLALETAGLGKTYSSKALFRAERVVHAAKDVAIRVRRGETVGIVGESGSGKTTVARCIARLMPPSVGSILVPDIDIAQLPERRLRPYRRKIQVVFQDPFRSLNPRRTVGASIVEGPMNFGLSGTDAMQRARDLMALVGLQPNALERYPHQFSGGQRQRIAIARALAMEPEILIADEAVSALDVSVQKQVLALLADVQERFNLAILFITHDLRVAAQICDRIVVMEKGVIVEQGATAQVFSAPAHAYTRALIEAAPGRDFATGTAAVDAAQA</sequence>
<dbReference type="NCBIfam" id="NF008453">
    <property type="entry name" value="PRK11308.1"/>
    <property type="match status" value="2"/>
</dbReference>
<dbReference type="InterPro" id="IPR017871">
    <property type="entry name" value="ABC_transporter-like_CS"/>
</dbReference>
<gene>
    <name evidence="9" type="ORF">AE618_06985</name>
</gene>
<dbReference type="PANTHER" id="PTHR43297:SF2">
    <property type="entry name" value="DIPEPTIDE TRANSPORT ATP-BINDING PROTEIN DPPD"/>
    <property type="match status" value="1"/>
</dbReference>
<dbReference type="Gene3D" id="3.40.50.300">
    <property type="entry name" value="P-loop containing nucleotide triphosphate hydrolases"/>
    <property type="match status" value="2"/>
</dbReference>
<dbReference type="SUPFAM" id="SSF52540">
    <property type="entry name" value="P-loop containing nucleoside triphosphate hydrolases"/>
    <property type="match status" value="2"/>
</dbReference>
<dbReference type="InterPro" id="IPR050388">
    <property type="entry name" value="ABC_Ni/Peptide_Import"/>
</dbReference>
<dbReference type="InterPro" id="IPR027417">
    <property type="entry name" value="P-loop_NTPase"/>
</dbReference>
<dbReference type="PROSITE" id="PS50893">
    <property type="entry name" value="ABC_TRANSPORTER_2"/>
    <property type="match status" value="2"/>
</dbReference>
<evidence type="ECO:0000259" key="8">
    <source>
        <dbReference type="PROSITE" id="PS50893"/>
    </source>
</evidence>
<dbReference type="GO" id="GO:0005524">
    <property type="term" value="F:ATP binding"/>
    <property type="evidence" value="ECO:0007669"/>
    <property type="project" value="UniProtKB-KW"/>
</dbReference>
<dbReference type="PANTHER" id="PTHR43297">
    <property type="entry name" value="OLIGOPEPTIDE TRANSPORT ATP-BINDING PROTEIN APPD"/>
    <property type="match status" value="1"/>
</dbReference>
<evidence type="ECO:0000256" key="6">
    <source>
        <dbReference type="ARBA" id="ARBA00022840"/>
    </source>
</evidence>
<dbReference type="FunFam" id="3.40.50.300:FF:000016">
    <property type="entry name" value="Oligopeptide ABC transporter ATP-binding component"/>
    <property type="match status" value="1"/>
</dbReference>
<dbReference type="EMBL" id="LGSZ01000028">
    <property type="protein sequence ID" value="KPH81500.1"/>
    <property type="molecule type" value="Genomic_DNA"/>
</dbReference>
<dbReference type="InterPro" id="IPR003439">
    <property type="entry name" value="ABC_transporter-like_ATP-bd"/>
</dbReference>
<dbReference type="SMART" id="SM00382">
    <property type="entry name" value="AAA"/>
    <property type="match status" value="2"/>
</dbReference>
<dbReference type="PROSITE" id="PS00211">
    <property type="entry name" value="ABC_TRANSPORTER_1"/>
    <property type="match status" value="2"/>
</dbReference>